<dbReference type="InterPro" id="IPR044861">
    <property type="entry name" value="IPNS-like_FE2OG_OXY"/>
</dbReference>
<proteinExistence type="inferred from homology"/>
<evidence type="ECO:0000256" key="4">
    <source>
        <dbReference type="ARBA" id="ARBA00074102"/>
    </source>
</evidence>
<keyword evidence="6" id="KW-0560">Oxidoreductase</keyword>
<dbReference type="Pfam" id="PF14226">
    <property type="entry name" value="DIOX_N"/>
    <property type="match status" value="1"/>
</dbReference>
<evidence type="ECO:0000256" key="5">
    <source>
        <dbReference type="ARBA" id="ARBA00076740"/>
    </source>
</evidence>
<dbReference type="AlphaFoldDB" id="A0AAD8KC02"/>
<dbReference type="PROSITE" id="PS51471">
    <property type="entry name" value="FE2OG_OXY"/>
    <property type="match status" value="1"/>
</dbReference>
<dbReference type="SUPFAM" id="SSF51197">
    <property type="entry name" value="Clavaminate synthase-like"/>
    <property type="match status" value="1"/>
</dbReference>
<reference evidence="8" key="1">
    <citation type="journal article" date="2023" name="bioRxiv">
        <title>Improved chromosome-level genome assembly for marigold (Tagetes erecta).</title>
        <authorList>
            <person name="Jiang F."/>
            <person name="Yuan L."/>
            <person name="Wang S."/>
            <person name="Wang H."/>
            <person name="Xu D."/>
            <person name="Wang A."/>
            <person name="Fan W."/>
        </authorList>
    </citation>
    <scope>NUCLEOTIDE SEQUENCE</scope>
    <source>
        <strain evidence="8">WSJ</strain>
        <tissue evidence="8">Leaf</tissue>
    </source>
</reference>
<dbReference type="FunFam" id="2.60.120.330:FF:000017">
    <property type="entry name" value="2-oxoglutarate-dependent dioxygenase DAO"/>
    <property type="match status" value="1"/>
</dbReference>
<gene>
    <name evidence="8" type="ORF">QVD17_25932</name>
</gene>
<dbReference type="GO" id="GO:0046872">
    <property type="term" value="F:metal ion binding"/>
    <property type="evidence" value="ECO:0007669"/>
    <property type="project" value="UniProtKB-KW"/>
</dbReference>
<keyword evidence="1 6" id="KW-0479">Metal-binding</keyword>
<dbReference type="PANTHER" id="PTHR47990">
    <property type="entry name" value="2-OXOGLUTARATE (2OG) AND FE(II)-DEPENDENT OXYGENASE SUPERFAMILY PROTEIN-RELATED"/>
    <property type="match status" value="1"/>
</dbReference>
<name>A0AAD8KC02_TARER</name>
<evidence type="ECO:0000313" key="9">
    <source>
        <dbReference type="Proteomes" id="UP001229421"/>
    </source>
</evidence>
<sequence>MGSKVPIKLPVIDFSQLKTNDPNNHSIWESIKTDVYKAFQDYGCFEASSVVSIDLQESVNDALKELFDLPEETKLKNTSEIAFHGYVRSPKVPLYESMGIGNPFIPEYVDEFTDLMWPHDNPKFRESIKTYSKKLRELDEIVKKMVFESLDLEKYFGEQMKATSYLLKVMKYRAPEPNESDIGLHTHTDTNIMTILHQDEIGGLEVQLKNDEWIPIKVAPNSLIVVAGETFNVWLNGRLHVPFHRVVMSGNVARYSLGFFSVQRSSSLVKSFYEMVDEEHPLLYKPFDYAEFLKFFYKEGGIQSKFALKNYCGVEN</sequence>
<accession>A0AAD8KC02</accession>
<comment type="similarity">
    <text evidence="6">Belongs to the iron/ascorbate-dependent oxidoreductase family.</text>
</comment>
<dbReference type="InterPro" id="IPR050231">
    <property type="entry name" value="Iron_ascorbate_oxido_reductase"/>
</dbReference>
<protein>
    <recommendedName>
        <fullName evidence="4">2-oxoglutarate-dependent dioxygenase DAO</fullName>
    </recommendedName>
    <alternativeName>
        <fullName evidence="5">Protein DIOXYGENASE FOR AUXIN OXIDATION</fullName>
    </alternativeName>
</protein>
<evidence type="ECO:0000256" key="6">
    <source>
        <dbReference type="RuleBase" id="RU003682"/>
    </source>
</evidence>
<dbReference type="Gene3D" id="2.60.120.330">
    <property type="entry name" value="B-lactam Antibiotic, Isopenicillin N Synthase, Chain"/>
    <property type="match status" value="1"/>
</dbReference>
<evidence type="ECO:0000256" key="3">
    <source>
        <dbReference type="ARBA" id="ARBA00054658"/>
    </source>
</evidence>
<comment type="function">
    <text evidence="3">2-oxoglutarate-dependent dioxygenase essential for auxin catabolism and maintenance of auxin homeostasis in reproductive organs. Catalyzes the irreversible oxidation of indole-3-acetic acid (IAA) to the biologically inactive 2-oxoindole-3-acetic acid (OxIAA).</text>
</comment>
<dbReference type="InterPro" id="IPR026992">
    <property type="entry name" value="DIOX_N"/>
</dbReference>
<dbReference type="InterPro" id="IPR005123">
    <property type="entry name" value="Oxoglu/Fe-dep_dioxygenase_dom"/>
</dbReference>
<keyword evidence="2 6" id="KW-0408">Iron</keyword>
<evidence type="ECO:0000313" key="8">
    <source>
        <dbReference type="EMBL" id="KAK1416815.1"/>
    </source>
</evidence>
<dbReference type="Pfam" id="PF03171">
    <property type="entry name" value="2OG-FeII_Oxy"/>
    <property type="match status" value="1"/>
</dbReference>
<evidence type="ECO:0000256" key="2">
    <source>
        <dbReference type="ARBA" id="ARBA00023004"/>
    </source>
</evidence>
<dbReference type="InterPro" id="IPR027443">
    <property type="entry name" value="IPNS-like_sf"/>
</dbReference>
<dbReference type="Proteomes" id="UP001229421">
    <property type="component" value="Unassembled WGS sequence"/>
</dbReference>
<evidence type="ECO:0000259" key="7">
    <source>
        <dbReference type="PROSITE" id="PS51471"/>
    </source>
</evidence>
<evidence type="ECO:0000256" key="1">
    <source>
        <dbReference type="ARBA" id="ARBA00022723"/>
    </source>
</evidence>
<organism evidence="8 9">
    <name type="scientific">Tagetes erecta</name>
    <name type="common">African marigold</name>
    <dbReference type="NCBI Taxonomy" id="13708"/>
    <lineage>
        <taxon>Eukaryota</taxon>
        <taxon>Viridiplantae</taxon>
        <taxon>Streptophyta</taxon>
        <taxon>Embryophyta</taxon>
        <taxon>Tracheophyta</taxon>
        <taxon>Spermatophyta</taxon>
        <taxon>Magnoliopsida</taxon>
        <taxon>eudicotyledons</taxon>
        <taxon>Gunneridae</taxon>
        <taxon>Pentapetalae</taxon>
        <taxon>asterids</taxon>
        <taxon>campanulids</taxon>
        <taxon>Asterales</taxon>
        <taxon>Asteraceae</taxon>
        <taxon>Asteroideae</taxon>
        <taxon>Heliantheae alliance</taxon>
        <taxon>Tageteae</taxon>
        <taxon>Tagetes</taxon>
    </lineage>
</organism>
<feature type="domain" description="Fe2OG dioxygenase" evidence="7">
    <location>
        <begin position="161"/>
        <end position="264"/>
    </location>
</feature>
<dbReference type="EMBL" id="JAUHHV010000007">
    <property type="protein sequence ID" value="KAK1416815.1"/>
    <property type="molecule type" value="Genomic_DNA"/>
</dbReference>
<dbReference type="GO" id="GO:0016705">
    <property type="term" value="F:oxidoreductase activity, acting on paired donors, with incorporation or reduction of molecular oxygen"/>
    <property type="evidence" value="ECO:0007669"/>
    <property type="project" value="UniProtKB-ARBA"/>
</dbReference>
<comment type="caution">
    <text evidence="8">The sequence shown here is derived from an EMBL/GenBank/DDBJ whole genome shotgun (WGS) entry which is preliminary data.</text>
</comment>
<keyword evidence="9" id="KW-1185">Reference proteome</keyword>